<keyword evidence="4" id="KW-1185">Reference proteome</keyword>
<keyword evidence="1" id="KW-0479">Metal-binding</keyword>
<feature type="domain" description="SWIM-type" evidence="2">
    <location>
        <begin position="88"/>
        <end position="125"/>
    </location>
</feature>
<evidence type="ECO:0000313" key="3">
    <source>
        <dbReference type="EMBL" id="KAG2498191.1"/>
    </source>
</evidence>
<dbReference type="PANTHER" id="PTHR28498">
    <property type="entry name" value="ZINC FINGER SWIM DOMAIN-CONTAINING PROTEIN 7"/>
    <property type="match status" value="1"/>
</dbReference>
<proteinExistence type="predicted"/>
<name>A0A836C2M7_9CHLO</name>
<evidence type="ECO:0000256" key="1">
    <source>
        <dbReference type="PROSITE-ProRule" id="PRU00325"/>
    </source>
</evidence>
<organism evidence="3 4">
    <name type="scientific">Edaphochlamys debaryana</name>
    <dbReference type="NCBI Taxonomy" id="47281"/>
    <lineage>
        <taxon>Eukaryota</taxon>
        <taxon>Viridiplantae</taxon>
        <taxon>Chlorophyta</taxon>
        <taxon>core chlorophytes</taxon>
        <taxon>Chlorophyceae</taxon>
        <taxon>CS clade</taxon>
        <taxon>Chlamydomonadales</taxon>
        <taxon>Chlamydomonadales incertae sedis</taxon>
        <taxon>Edaphochlamys</taxon>
    </lineage>
</organism>
<dbReference type="Proteomes" id="UP000612055">
    <property type="component" value="Unassembled WGS sequence"/>
</dbReference>
<keyword evidence="1" id="KW-0863">Zinc-finger</keyword>
<comment type="caution">
    <text evidence="3">The sequence shown here is derived from an EMBL/GenBank/DDBJ whole genome shotgun (WGS) entry which is preliminary data.</text>
</comment>
<dbReference type="EMBL" id="JAEHOE010000011">
    <property type="protein sequence ID" value="KAG2498191.1"/>
    <property type="molecule type" value="Genomic_DNA"/>
</dbReference>
<dbReference type="AlphaFoldDB" id="A0A836C2M7"/>
<accession>A0A836C2M7</accession>
<evidence type="ECO:0000259" key="2">
    <source>
        <dbReference type="PROSITE" id="PS50966"/>
    </source>
</evidence>
<keyword evidence="1" id="KW-0862">Zinc</keyword>
<dbReference type="GO" id="GO:0097196">
    <property type="term" value="C:Shu complex"/>
    <property type="evidence" value="ECO:0007669"/>
    <property type="project" value="TreeGrafter"/>
</dbReference>
<dbReference type="InterPro" id="IPR007527">
    <property type="entry name" value="Znf_SWIM"/>
</dbReference>
<dbReference type="GO" id="GO:0008270">
    <property type="term" value="F:zinc ion binding"/>
    <property type="evidence" value="ECO:0007669"/>
    <property type="project" value="UniProtKB-KW"/>
</dbReference>
<dbReference type="PROSITE" id="PS50966">
    <property type="entry name" value="ZF_SWIM"/>
    <property type="match status" value="1"/>
</dbReference>
<dbReference type="GO" id="GO:0000724">
    <property type="term" value="P:double-strand break repair via homologous recombination"/>
    <property type="evidence" value="ECO:0007669"/>
    <property type="project" value="TreeGrafter"/>
</dbReference>
<gene>
    <name evidence="3" type="ORF">HYH03_003945</name>
</gene>
<reference evidence="3" key="1">
    <citation type="journal article" date="2020" name="bioRxiv">
        <title>Comparative genomics of Chlamydomonas.</title>
        <authorList>
            <person name="Craig R.J."/>
            <person name="Hasan A.R."/>
            <person name="Ness R.W."/>
            <person name="Keightley P.D."/>
        </authorList>
    </citation>
    <scope>NUCLEOTIDE SEQUENCE</scope>
    <source>
        <strain evidence="3">CCAP 11/70</strain>
    </source>
</reference>
<sequence length="150" mass="15914">MSGYDPDAAATAVSITRAGDACFAELEELVEGNPGTDIPDDILASLHLLFGKNLAKALEVVDAGGITAHVGERSGRTVYKVPGRGDVYTVFPSHYCSCQSFMYDIVGRGEAVYCKHQLAVRLASVLRRVARAPCSDQDLARRLLGEGGVG</sequence>
<dbReference type="PANTHER" id="PTHR28498:SF1">
    <property type="entry name" value="ZINC FINGER SWIM DOMAIN-CONTAINING PROTEIN 7"/>
    <property type="match status" value="1"/>
</dbReference>
<protein>
    <recommendedName>
        <fullName evidence="2">SWIM-type domain-containing protein</fullName>
    </recommendedName>
</protein>
<evidence type="ECO:0000313" key="4">
    <source>
        <dbReference type="Proteomes" id="UP000612055"/>
    </source>
</evidence>
<dbReference type="OrthoDB" id="337581at2759"/>